<dbReference type="SMART" id="SM00267">
    <property type="entry name" value="GGDEF"/>
    <property type="match status" value="1"/>
</dbReference>
<dbReference type="Gene3D" id="3.40.50.2300">
    <property type="match status" value="1"/>
</dbReference>
<dbReference type="Pfam" id="PF00990">
    <property type="entry name" value="GGDEF"/>
    <property type="match status" value="1"/>
</dbReference>
<dbReference type="AlphaFoldDB" id="A0A4Q7LRZ8"/>
<evidence type="ECO:0000259" key="2">
    <source>
        <dbReference type="PROSITE" id="PS50110"/>
    </source>
</evidence>
<dbReference type="InterPro" id="IPR021800">
    <property type="entry name" value="DUF3369"/>
</dbReference>
<feature type="domain" description="GGDEF" evidence="4">
    <location>
        <begin position="349"/>
        <end position="478"/>
    </location>
</feature>
<dbReference type="PROSITE" id="PS50883">
    <property type="entry name" value="EAL"/>
    <property type="match status" value="1"/>
</dbReference>
<evidence type="ECO:0000256" key="1">
    <source>
        <dbReference type="PROSITE-ProRule" id="PRU00169"/>
    </source>
</evidence>
<dbReference type="Pfam" id="PF11849">
    <property type="entry name" value="DUF3369"/>
    <property type="match status" value="1"/>
</dbReference>
<gene>
    <name evidence="5" type="ORF">EV685_1545</name>
</gene>
<dbReference type="InterPro" id="IPR000160">
    <property type="entry name" value="GGDEF_dom"/>
</dbReference>
<evidence type="ECO:0000313" key="6">
    <source>
        <dbReference type="Proteomes" id="UP000293433"/>
    </source>
</evidence>
<dbReference type="InterPro" id="IPR029787">
    <property type="entry name" value="Nucleotide_cyclase"/>
</dbReference>
<dbReference type="GO" id="GO:0000160">
    <property type="term" value="P:phosphorelay signal transduction system"/>
    <property type="evidence" value="ECO:0007669"/>
    <property type="project" value="InterPro"/>
</dbReference>
<dbReference type="SUPFAM" id="SSF141868">
    <property type="entry name" value="EAL domain-like"/>
    <property type="match status" value="1"/>
</dbReference>
<dbReference type="SMART" id="SM00448">
    <property type="entry name" value="REC"/>
    <property type="match status" value="1"/>
</dbReference>
<protein>
    <submittedName>
        <fullName evidence="5">EAL domain-containing protein (Putative c-di-GMP-specific phosphodiesterase class I)</fullName>
    </submittedName>
</protein>
<dbReference type="SUPFAM" id="SSF52172">
    <property type="entry name" value="CheY-like"/>
    <property type="match status" value="1"/>
</dbReference>
<keyword evidence="1" id="KW-0597">Phosphoprotein</keyword>
<dbReference type="EMBL" id="SGWV01000008">
    <property type="protein sequence ID" value="RZS56987.1"/>
    <property type="molecule type" value="Genomic_DNA"/>
</dbReference>
<dbReference type="Gene3D" id="3.20.20.450">
    <property type="entry name" value="EAL domain"/>
    <property type="match status" value="1"/>
</dbReference>
<dbReference type="Gene3D" id="3.30.70.270">
    <property type="match status" value="1"/>
</dbReference>
<dbReference type="Pfam" id="PF00072">
    <property type="entry name" value="Response_reg"/>
    <property type="match status" value="1"/>
</dbReference>
<dbReference type="Proteomes" id="UP000293433">
    <property type="component" value="Unassembled WGS sequence"/>
</dbReference>
<reference evidence="5 6" key="1">
    <citation type="submission" date="2019-02" db="EMBL/GenBank/DDBJ databases">
        <title>Genomic Encyclopedia of Type Strains, Phase IV (KMG-IV): sequencing the most valuable type-strain genomes for metagenomic binning, comparative biology and taxonomic classification.</title>
        <authorList>
            <person name="Goeker M."/>
        </authorList>
    </citation>
    <scope>NUCLEOTIDE SEQUENCE [LARGE SCALE GENOMIC DNA]</scope>
    <source>
        <strain evidence="5 6">DSM 10617</strain>
    </source>
</reference>
<dbReference type="InterPro" id="IPR001633">
    <property type="entry name" value="EAL_dom"/>
</dbReference>
<dbReference type="OrthoDB" id="9813903at2"/>
<accession>A0A4Q7LRZ8</accession>
<dbReference type="InterPro" id="IPR011006">
    <property type="entry name" value="CheY-like_superfamily"/>
</dbReference>
<name>A0A4Q7LRZ8_9BURK</name>
<proteinExistence type="predicted"/>
<organism evidence="5 6">
    <name type="scientific">Sphaerotilus mobilis</name>
    <dbReference type="NCBI Taxonomy" id="47994"/>
    <lineage>
        <taxon>Bacteria</taxon>
        <taxon>Pseudomonadati</taxon>
        <taxon>Pseudomonadota</taxon>
        <taxon>Betaproteobacteria</taxon>
        <taxon>Burkholderiales</taxon>
        <taxon>Sphaerotilaceae</taxon>
        <taxon>Sphaerotilus</taxon>
    </lineage>
</organism>
<dbReference type="RefSeq" id="WP_130481404.1">
    <property type="nucleotide sequence ID" value="NZ_SGWV01000008.1"/>
</dbReference>
<dbReference type="CDD" id="cd01948">
    <property type="entry name" value="EAL"/>
    <property type="match status" value="1"/>
</dbReference>
<dbReference type="InterPro" id="IPR043128">
    <property type="entry name" value="Rev_trsase/Diguanyl_cyclase"/>
</dbReference>
<dbReference type="SMART" id="SM00052">
    <property type="entry name" value="EAL"/>
    <property type="match status" value="1"/>
</dbReference>
<dbReference type="Pfam" id="PF00563">
    <property type="entry name" value="EAL"/>
    <property type="match status" value="1"/>
</dbReference>
<dbReference type="PROSITE" id="PS50110">
    <property type="entry name" value="RESPONSE_REGULATORY"/>
    <property type="match status" value="1"/>
</dbReference>
<keyword evidence="6" id="KW-1185">Reference proteome</keyword>
<dbReference type="PANTHER" id="PTHR33121:SF19">
    <property type="entry name" value="CYCLIC DI-GMP PHOSPHODIESTERASE PA2567"/>
    <property type="match status" value="1"/>
</dbReference>
<evidence type="ECO:0000259" key="3">
    <source>
        <dbReference type="PROSITE" id="PS50883"/>
    </source>
</evidence>
<dbReference type="PROSITE" id="PS50887">
    <property type="entry name" value="GGDEF"/>
    <property type="match status" value="1"/>
</dbReference>
<sequence length="746" mass="81855">MISDPDDLIPLHNDDAPQRPQPFWHVLVVDDDPEVHSATRFVLRGQQLLGRQVSLHSAYSAAQARDMLSQADTDFAVVLLDVVMEQSDAGLNLIHTIRRELGLQGVRIILRTGQPGYAPELEVISRYDINDYRTKSELTQTRLVTSLISALRSFEQIRRIEASQRGLSQIIQATRDLLSSDGLQRFAGGVLTQLGAFLSLGEQRGLVVISPTALGRPTSHPATDLQVVAASGHYQGLLNGSIDAIEPAQVRDQLVQALREGRNIYGPLGCALHCRSQRHQLAVFMDTADEVDASLRELLEIFTENVALCSDNLSMLEQLQRTAFVDALTGLPSRLRLLQRMGEAPFPDDDSALLLIDIDDFNTHVETLGPTGSDLLLRSVAQRLLSLPDVQPMTVVRFGGDVFALHGPAEQLGQGLLQTLCDAEFDVDGLPIRLSMCGGLARRADLSGAAPATLLAAAFTALKSAKRERRPGYVRYHPEMGRAALRRASLSRALHAGLQQQAFRLVLQPQIRLSDGEVLGVEALLRWGDESGVSPAEFIPVAESTGLILPLGTWVIDEACAQLAQLQRRTGLPLRMAINVSLAQWRDNALLGHLDAAARRHGLQPQQVEIELTESLAMQEVDQLLPRLHALRERGMRVALDDFGTGFSSLAYLQHMPVDLLKIDRSFVHEIGCSRRGEDIVRTIVSLGRLIGLEVLAEGVETLQQEDFLRGLGCDATQGYLRARPMGLDALCDWLARRRVDGVADA</sequence>
<evidence type="ECO:0000313" key="5">
    <source>
        <dbReference type="EMBL" id="RZS56987.1"/>
    </source>
</evidence>
<dbReference type="PANTHER" id="PTHR33121">
    <property type="entry name" value="CYCLIC DI-GMP PHOSPHODIESTERASE PDEF"/>
    <property type="match status" value="1"/>
</dbReference>
<dbReference type="InterPro" id="IPR050706">
    <property type="entry name" value="Cyclic-di-GMP_PDE-like"/>
</dbReference>
<dbReference type="SUPFAM" id="SSF55073">
    <property type="entry name" value="Nucleotide cyclase"/>
    <property type="match status" value="1"/>
</dbReference>
<comment type="caution">
    <text evidence="5">The sequence shown here is derived from an EMBL/GenBank/DDBJ whole genome shotgun (WGS) entry which is preliminary data.</text>
</comment>
<dbReference type="GO" id="GO:0071111">
    <property type="term" value="F:cyclic-guanylate-specific phosphodiesterase activity"/>
    <property type="evidence" value="ECO:0007669"/>
    <property type="project" value="InterPro"/>
</dbReference>
<dbReference type="InterPro" id="IPR035919">
    <property type="entry name" value="EAL_sf"/>
</dbReference>
<feature type="domain" description="EAL" evidence="3">
    <location>
        <begin position="487"/>
        <end position="739"/>
    </location>
</feature>
<dbReference type="InterPro" id="IPR001789">
    <property type="entry name" value="Sig_transdc_resp-reg_receiver"/>
</dbReference>
<feature type="domain" description="Response regulatory" evidence="2">
    <location>
        <begin position="25"/>
        <end position="150"/>
    </location>
</feature>
<evidence type="ECO:0000259" key="4">
    <source>
        <dbReference type="PROSITE" id="PS50887"/>
    </source>
</evidence>
<feature type="modified residue" description="4-aspartylphosphate" evidence="1">
    <location>
        <position position="81"/>
    </location>
</feature>